<reference evidence="6 7" key="1">
    <citation type="journal article" date="2024" name="J Genomics">
        <title>Draft genome sequencing and assembly of Favolaschia claudopus CIRM-BRFM 2984 isolated from oak limbs.</title>
        <authorList>
            <person name="Navarro D."/>
            <person name="Drula E."/>
            <person name="Chaduli D."/>
            <person name="Cazenave R."/>
            <person name="Ahrendt S."/>
            <person name="Wang J."/>
            <person name="Lipzen A."/>
            <person name="Daum C."/>
            <person name="Barry K."/>
            <person name="Grigoriev I.V."/>
            <person name="Favel A."/>
            <person name="Rosso M.N."/>
            <person name="Martin F."/>
        </authorList>
    </citation>
    <scope>NUCLEOTIDE SEQUENCE [LARGE SCALE GENOMIC DNA]</scope>
    <source>
        <strain evidence="6 7">CIRM-BRFM 2984</strain>
    </source>
</reference>
<dbReference type="EMBL" id="JAWWNJ010000034">
    <property type="protein sequence ID" value="KAK7024878.1"/>
    <property type="molecule type" value="Genomic_DNA"/>
</dbReference>
<gene>
    <name evidence="6" type="ORF">R3P38DRAFT_2951559</name>
</gene>
<evidence type="ECO:0000256" key="3">
    <source>
        <dbReference type="ARBA" id="ARBA00022692"/>
    </source>
</evidence>
<proteinExistence type="inferred from homology"/>
<dbReference type="InterPro" id="IPR005349">
    <property type="entry name" value="TMEM14"/>
</dbReference>
<evidence type="ECO:0000256" key="1">
    <source>
        <dbReference type="ARBA" id="ARBA00004370"/>
    </source>
</evidence>
<evidence type="ECO:0008006" key="8">
    <source>
        <dbReference type="Google" id="ProtNLM"/>
    </source>
</evidence>
<sequence>MSAYPALGMGGLCVIGGSMAFFTKRSLPSLLAGVSAGLLYIWSGTQILDARTQGLQAAFLASALLTLSSLPRVTKGPIPKLLAVSSAIVGFYYGRELY</sequence>
<protein>
    <recommendedName>
        <fullName evidence="8">Transmembrane protein 14C</fullName>
    </recommendedName>
</protein>
<keyword evidence="4" id="KW-1133">Transmembrane helix</keyword>
<dbReference type="AlphaFoldDB" id="A0AAW0BFD6"/>
<evidence type="ECO:0000256" key="4">
    <source>
        <dbReference type="ARBA" id="ARBA00022989"/>
    </source>
</evidence>
<name>A0AAW0BFD6_9AGAR</name>
<keyword evidence="5" id="KW-0472">Membrane</keyword>
<dbReference type="InterPro" id="IPR044890">
    <property type="entry name" value="TMEM14_sf"/>
</dbReference>
<evidence type="ECO:0000256" key="2">
    <source>
        <dbReference type="ARBA" id="ARBA00007590"/>
    </source>
</evidence>
<organism evidence="6 7">
    <name type="scientific">Favolaschia claudopus</name>
    <dbReference type="NCBI Taxonomy" id="2862362"/>
    <lineage>
        <taxon>Eukaryota</taxon>
        <taxon>Fungi</taxon>
        <taxon>Dikarya</taxon>
        <taxon>Basidiomycota</taxon>
        <taxon>Agaricomycotina</taxon>
        <taxon>Agaricomycetes</taxon>
        <taxon>Agaricomycetidae</taxon>
        <taxon>Agaricales</taxon>
        <taxon>Marasmiineae</taxon>
        <taxon>Mycenaceae</taxon>
        <taxon>Favolaschia</taxon>
    </lineage>
</organism>
<keyword evidence="7" id="KW-1185">Reference proteome</keyword>
<dbReference type="GO" id="GO:0016020">
    <property type="term" value="C:membrane"/>
    <property type="evidence" value="ECO:0007669"/>
    <property type="project" value="UniProtKB-SubCell"/>
</dbReference>
<comment type="caution">
    <text evidence="6">The sequence shown here is derived from an EMBL/GenBank/DDBJ whole genome shotgun (WGS) entry which is preliminary data.</text>
</comment>
<comment type="subcellular location">
    <subcellularLocation>
        <location evidence="1">Membrane</location>
    </subcellularLocation>
</comment>
<accession>A0AAW0BFD6</accession>
<dbReference type="Gene3D" id="1.10.10.1740">
    <property type="entry name" value="Transmembrane protein 14-like"/>
    <property type="match status" value="1"/>
</dbReference>
<dbReference type="Pfam" id="PF03647">
    <property type="entry name" value="Tmemb_14"/>
    <property type="match status" value="1"/>
</dbReference>
<evidence type="ECO:0000256" key="5">
    <source>
        <dbReference type="ARBA" id="ARBA00023136"/>
    </source>
</evidence>
<evidence type="ECO:0000313" key="6">
    <source>
        <dbReference type="EMBL" id="KAK7024878.1"/>
    </source>
</evidence>
<evidence type="ECO:0000313" key="7">
    <source>
        <dbReference type="Proteomes" id="UP001362999"/>
    </source>
</evidence>
<dbReference type="Proteomes" id="UP001362999">
    <property type="component" value="Unassembled WGS sequence"/>
</dbReference>
<comment type="similarity">
    <text evidence="2">Belongs to the TMEM14 family.</text>
</comment>
<keyword evidence="3" id="KW-0812">Transmembrane</keyword>